<keyword evidence="1" id="KW-0472">Membrane</keyword>
<evidence type="ECO:0008006" key="4">
    <source>
        <dbReference type="Google" id="ProtNLM"/>
    </source>
</evidence>
<reference evidence="2" key="1">
    <citation type="journal article" date="2023" name="Mol. Phylogenet. Evol.">
        <title>Genome-scale phylogeny and comparative genomics of the fungal order Sordariales.</title>
        <authorList>
            <person name="Hensen N."/>
            <person name="Bonometti L."/>
            <person name="Westerberg I."/>
            <person name="Brannstrom I.O."/>
            <person name="Guillou S."/>
            <person name="Cros-Aarteil S."/>
            <person name="Calhoun S."/>
            <person name="Haridas S."/>
            <person name="Kuo A."/>
            <person name="Mondo S."/>
            <person name="Pangilinan J."/>
            <person name="Riley R."/>
            <person name="LaButti K."/>
            <person name="Andreopoulos B."/>
            <person name="Lipzen A."/>
            <person name="Chen C."/>
            <person name="Yan M."/>
            <person name="Daum C."/>
            <person name="Ng V."/>
            <person name="Clum A."/>
            <person name="Steindorff A."/>
            <person name="Ohm R.A."/>
            <person name="Martin F."/>
            <person name="Silar P."/>
            <person name="Natvig D.O."/>
            <person name="Lalanne C."/>
            <person name="Gautier V."/>
            <person name="Ament-Velasquez S.L."/>
            <person name="Kruys A."/>
            <person name="Hutchinson M.I."/>
            <person name="Powell A.J."/>
            <person name="Barry K."/>
            <person name="Miller A.N."/>
            <person name="Grigoriev I.V."/>
            <person name="Debuchy R."/>
            <person name="Gladieux P."/>
            <person name="Hiltunen Thoren M."/>
            <person name="Johannesson H."/>
        </authorList>
    </citation>
    <scope>NUCLEOTIDE SEQUENCE</scope>
    <source>
        <strain evidence="2">CBS 626.80</strain>
    </source>
</reference>
<keyword evidence="3" id="KW-1185">Reference proteome</keyword>
<feature type="transmembrane region" description="Helical" evidence="1">
    <location>
        <begin position="79"/>
        <end position="97"/>
    </location>
</feature>
<protein>
    <recommendedName>
        <fullName evidence="4">Transmembrane protein</fullName>
    </recommendedName>
</protein>
<sequence>MERKVEESHRFGWYTCTPIRRRRGGRGGRTDERTGRTEFHGMAIDGLSHTIAAERQNNNNTKHMERKEGRKQTWRRRRSLFFCFVFGVFWKRIYPLMALAANWVLLFLLGRVLLLVFVFVL</sequence>
<dbReference type="Proteomes" id="UP001303222">
    <property type="component" value="Unassembled WGS sequence"/>
</dbReference>
<dbReference type="EMBL" id="MU859079">
    <property type="protein sequence ID" value="KAK3955216.1"/>
    <property type="molecule type" value="Genomic_DNA"/>
</dbReference>
<comment type="caution">
    <text evidence="2">The sequence shown here is derived from an EMBL/GenBank/DDBJ whole genome shotgun (WGS) entry which is preliminary data.</text>
</comment>
<evidence type="ECO:0000313" key="3">
    <source>
        <dbReference type="Proteomes" id="UP001303222"/>
    </source>
</evidence>
<organism evidence="2 3">
    <name type="scientific">Pseudoneurospora amorphoporcata</name>
    <dbReference type="NCBI Taxonomy" id="241081"/>
    <lineage>
        <taxon>Eukaryota</taxon>
        <taxon>Fungi</taxon>
        <taxon>Dikarya</taxon>
        <taxon>Ascomycota</taxon>
        <taxon>Pezizomycotina</taxon>
        <taxon>Sordariomycetes</taxon>
        <taxon>Sordariomycetidae</taxon>
        <taxon>Sordariales</taxon>
        <taxon>Sordariaceae</taxon>
        <taxon>Pseudoneurospora</taxon>
    </lineage>
</organism>
<gene>
    <name evidence="2" type="ORF">QBC32DRAFT_334134</name>
</gene>
<keyword evidence="1" id="KW-0812">Transmembrane</keyword>
<dbReference type="AlphaFoldDB" id="A0AAN6P0C3"/>
<evidence type="ECO:0000313" key="2">
    <source>
        <dbReference type="EMBL" id="KAK3955216.1"/>
    </source>
</evidence>
<proteinExistence type="predicted"/>
<feature type="transmembrane region" description="Helical" evidence="1">
    <location>
        <begin position="103"/>
        <end position="120"/>
    </location>
</feature>
<keyword evidence="1" id="KW-1133">Transmembrane helix</keyword>
<accession>A0AAN6P0C3</accession>
<reference evidence="2" key="2">
    <citation type="submission" date="2023-06" db="EMBL/GenBank/DDBJ databases">
        <authorList>
            <consortium name="Lawrence Berkeley National Laboratory"/>
            <person name="Mondo S.J."/>
            <person name="Hensen N."/>
            <person name="Bonometti L."/>
            <person name="Westerberg I."/>
            <person name="Brannstrom I.O."/>
            <person name="Guillou S."/>
            <person name="Cros-Aarteil S."/>
            <person name="Calhoun S."/>
            <person name="Haridas S."/>
            <person name="Kuo A."/>
            <person name="Pangilinan J."/>
            <person name="Riley R."/>
            <person name="Labutti K."/>
            <person name="Andreopoulos B."/>
            <person name="Lipzen A."/>
            <person name="Chen C."/>
            <person name="Yanf M."/>
            <person name="Daum C."/>
            <person name="Ng V."/>
            <person name="Clum A."/>
            <person name="Steindorff A."/>
            <person name="Ohm R."/>
            <person name="Martin F."/>
            <person name="Silar P."/>
            <person name="Natvig D."/>
            <person name="Lalanne C."/>
            <person name="Gautier V."/>
            <person name="Ament-Velasquez S.L."/>
            <person name="Kruys A."/>
            <person name="Hutchinson M.I."/>
            <person name="Powell A.J."/>
            <person name="Barry K."/>
            <person name="Miller A.N."/>
            <person name="Grigoriev I.V."/>
            <person name="Debuchy R."/>
            <person name="Gladieux P."/>
            <person name="Thoren M.H."/>
            <person name="Johannesson H."/>
        </authorList>
    </citation>
    <scope>NUCLEOTIDE SEQUENCE</scope>
    <source>
        <strain evidence="2">CBS 626.80</strain>
    </source>
</reference>
<evidence type="ECO:0000256" key="1">
    <source>
        <dbReference type="SAM" id="Phobius"/>
    </source>
</evidence>
<name>A0AAN6P0C3_9PEZI</name>